<dbReference type="InterPro" id="IPR011235">
    <property type="entry name" value="MepB-like"/>
</dbReference>
<dbReference type="EMBL" id="BMHE01000055">
    <property type="protein sequence ID" value="GGA08492.1"/>
    <property type="molecule type" value="Genomic_DNA"/>
</dbReference>
<organism evidence="1 2">
    <name type="scientific">Paenibacillus marchantiophytorum</name>
    <dbReference type="NCBI Taxonomy" id="1619310"/>
    <lineage>
        <taxon>Bacteria</taxon>
        <taxon>Bacillati</taxon>
        <taxon>Bacillota</taxon>
        <taxon>Bacilli</taxon>
        <taxon>Bacillales</taxon>
        <taxon>Paenibacillaceae</taxon>
        <taxon>Paenibacillus</taxon>
    </lineage>
</organism>
<comment type="caution">
    <text evidence="1">The sequence shown here is derived from an EMBL/GenBank/DDBJ whole genome shotgun (WGS) entry which is preliminary data.</text>
</comment>
<dbReference type="InterPro" id="IPR038231">
    <property type="entry name" value="MepB-like_sf"/>
</dbReference>
<reference evidence="2" key="1">
    <citation type="journal article" date="2019" name="Int. J. Syst. Evol. Microbiol.">
        <title>The Global Catalogue of Microorganisms (GCM) 10K type strain sequencing project: providing services to taxonomists for standard genome sequencing and annotation.</title>
        <authorList>
            <consortium name="The Broad Institute Genomics Platform"/>
            <consortium name="The Broad Institute Genome Sequencing Center for Infectious Disease"/>
            <person name="Wu L."/>
            <person name="Ma J."/>
        </authorList>
    </citation>
    <scope>NUCLEOTIDE SEQUENCE [LARGE SCALE GENOMIC DNA]</scope>
    <source>
        <strain evidence="2">CGMCC 1.15043</strain>
    </source>
</reference>
<dbReference type="Gene3D" id="3.40.1350.140">
    <property type="entry name" value="MepB-like"/>
    <property type="match status" value="1"/>
</dbReference>
<protein>
    <submittedName>
        <fullName evidence="1">Uncharacterized protein</fullName>
    </submittedName>
</protein>
<sequence length="104" mass="11838">MYMNYAPCSCTMNYAHAPCTMHYVLCTMYPSRVALVHGVFYYVSEPVELFVISTRDGNKFGQFVFPKNVLLHRTIVSNKGEGGKRGMRVYPSWDKATSLQAQKT</sequence>
<keyword evidence="2" id="KW-1185">Reference proteome</keyword>
<dbReference type="RefSeq" id="WP_189019315.1">
    <property type="nucleotide sequence ID" value="NZ_BMHE01000055.1"/>
</dbReference>
<accession>A0ABQ1FFM0</accession>
<gene>
    <name evidence="1" type="ORF">GCM10008018_62650</name>
</gene>
<evidence type="ECO:0000313" key="1">
    <source>
        <dbReference type="EMBL" id="GGA08492.1"/>
    </source>
</evidence>
<dbReference type="Pfam" id="PF08877">
    <property type="entry name" value="MepB-like"/>
    <property type="match status" value="1"/>
</dbReference>
<name>A0ABQ1FFM0_9BACL</name>
<evidence type="ECO:0000313" key="2">
    <source>
        <dbReference type="Proteomes" id="UP000615455"/>
    </source>
</evidence>
<proteinExistence type="predicted"/>
<dbReference type="Proteomes" id="UP000615455">
    <property type="component" value="Unassembled WGS sequence"/>
</dbReference>